<evidence type="ECO:0000256" key="1">
    <source>
        <dbReference type="SAM" id="MobiDB-lite"/>
    </source>
</evidence>
<evidence type="ECO:0000313" key="3">
    <source>
        <dbReference type="EMBL" id="CZT20383.1"/>
    </source>
</evidence>
<feature type="compositionally biased region" description="Pro residues" evidence="1">
    <location>
        <begin position="307"/>
        <end position="318"/>
    </location>
</feature>
<feature type="compositionally biased region" description="Basic and acidic residues" evidence="1">
    <location>
        <begin position="296"/>
        <end position="305"/>
    </location>
</feature>
<proteinExistence type="predicted"/>
<dbReference type="RefSeq" id="XP_023627272.1">
    <property type="nucleotide sequence ID" value="XM_023771504.1"/>
</dbReference>
<accession>A0A2D3VHY6</accession>
<gene>
    <name evidence="3" type="ORF">RCC_06243</name>
</gene>
<sequence>MSLLNILRLRASCRTITTSKPPTSLTSLTSTPPRHGIIPTLPARWRSPLHPTSSSTRRLASSNAATAARTPLIFPSHINIYRAGTPITLFTGFLRISTIIIFAAGTLGVAPTYFFSPDHSSLWVPFLIIGSAIPLALITFMTGPVVHAIHMRLPTPARKSKAELRRFAEAVPGDTVLQLYYMRLAPWCTSKEVRMNRLRRLTPSIKGGIANLEYVPEHAEKHAGSIWFWLVQGYWGRYYVKRDQRRDRAQVAGVLDKMWEGIPWKGSPGDPLVRGASKGEERRVVRMSGRPGVMSGREEVRRKEVVLPPPPPPGSKQR</sequence>
<dbReference type="AlphaFoldDB" id="A0A2D3VHY6"/>
<feature type="region of interest" description="Disordered" evidence="1">
    <location>
        <begin position="270"/>
        <end position="318"/>
    </location>
</feature>
<dbReference type="OrthoDB" id="2386090at2759"/>
<keyword evidence="2" id="KW-0472">Membrane</keyword>
<keyword evidence="2" id="KW-0812">Transmembrane</keyword>
<dbReference type="GeneID" id="35601383"/>
<protein>
    <submittedName>
        <fullName evidence="3">Uncharacterized protein</fullName>
    </submittedName>
</protein>
<keyword evidence="2" id="KW-1133">Transmembrane helix</keyword>
<keyword evidence="4" id="KW-1185">Reference proteome</keyword>
<evidence type="ECO:0000313" key="4">
    <source>
        <dbReference type="Proteomes" id="UP000225277"/>
    </source>
</evidence>
<feature type="transmembrane region" description="Helical" evidence="2">
    <location>
        <begin position="92"/>
        <end position="116"/>
    </location>
</feature>
<name>A0A2D3VHY6_9PEZI</name>
<feature type="transmembrane region" description="Helical" evidence="2">
    <location>
        <begin position="122"/>
        <end position="149"/>
    </location>
</feature>
<reference evidence="3 4" key="1">
    <citation type="submission" date="2016-03" db="EMBL/GenBank/DDBJ databases">
        <authorList>
            <person name="Ploux O."/>
        </authorList>
    </citation>
    <scope>NUCLEOTIDE SEQUENCE [LARGE SCALE GENOMIC DNA]</scope>
    <source>
        <strain evidence="3 4">URUG2</strain>
    </source>
</reference>
<dbReference type="Proteomes" id="UP000225277">
    <property type="component" value="Unassembled WGS sequence"/>
</dbReference>
<dbReference type="EMBL" id="FJUY01000009">
    <property type="protein sequence ID" value="CZT20383.1"/>
    <property type="molecule type" value="Genomic_DNA"/>
</dbReference>
<evidence type="ECO:0000256" key="2">
    <source>
        <dbReference type="SAM" id="Phobius"/>
    </source>
</evidence>
<organism evidence="3 4">
    <name type="scientific">Ramularia collo-cygni</name>
    <dbReference type="NCBI Taxonomy" id="112498"/>
    <lineage>
        <taxon>Eukaryota</taxon>
        <taxon>Fungi</taxon>
        <taxon>Dikarya</taxon>
        <taxon>Ascomycota</taxon>
        <taxon>Pezizomycotina</taxon>
        <taxon>Dothideomycetes</taxon>
        <taxon>Dothideomycetidae</taxon>
        <taxon>Mycosphaerellales</taxon>
        <taxon>Mycosphaerellaceae</taxon>
        <taxon>Ramularia</taxon>
    </lineage>
</organism>